<organism evidence="2 3">
    <name type="scientific">Syphacia muris</name>
    <dbReference type="NCBI Taxonomy" id="451379"/>
    <lineage>
        <taxon>Eukaryota</taxon>
        <taxon>Metazoa</taxon>
        <taxon>Ecdysozoa</taxon>
        <taxon>Nematoda</taxon>
        <taxon>Chromadorea</taxon>
        <taxon>Rhabditida</taxon>
        <taxon>Spirurina</taxon>
        <taxon>Oxyuridomorpha</taxon>
        <taxon>Oxyuroidea</taxon>
        <taxon>Oxyuridae</taxon>
        <taxon>Syphacia</taxon>
    </lineage>
</organism>
<dbReference type="PANTHER" id="PTHR46396">
    <property type="entry name" value="PROTEIN O-LINKED-MANNOSE BETA-1,2-N-ACETYLGLUCOSAMINYLTRANSFERASE 1"/>
    <property type="match status" value="1"/>
</dbReference>
<dbReference type="PANTHER" id="PTHR46396:SF2">
    <property type="entry name" value="ILEI_PANDER DOMAIN-CONTAINING PROTEIN"/>
    <property type="match status" value="1"/>
</dbReference>
<keyword evidence="2" id="KW-1185">Reference proteome</keyword>
<protein>
    <submittedName>
        <fullName evidence="3">ILEI domain-containing protein</fullName>
    </submittedName>
</protein>
<dbReference type="GO" id="GO:0000139">
    <property type="term" value="C:Golgi membrane"/>
    <property type="evidence" value="ECO:0007669"/>
    <property type="project" value="TreeGrafter"/>
</dbReference>
<dbReference type="InterPro" id="IPR052463">
    <property type="entry name" value="O-linked_mannose_GnT"/>
</dbReference>
<dbReference type="Pfam" id="PF15711">
    <property type="entry name" value="ILEI"/>
    <property type="match status" value="1"/>
</dbReference>
<dbReference type="GO" id="GO:0016266">
    <property type="term" value="P:protein O-linked glycosylation via N-acetyl-galactosamine"/>
    <property type="evidence" value="ECO:0007669"/>
    <property type="project" value="TreeGrafter"/>
</dbReference>
<name>A0A158R682_9BILA</name>
<dbReference type="AlphaFoldDB" id="A0A158R682"/>
<dbReference type="PROSITE" id="PS52031">
    <property type="entry name" value="GG_LECTIN"/>
    <property type="match status" value="1"/>
</dbReference>
<dbReference type="WBParaSite" id="SMUV_0001009501-mRNA-1">
    <property type="protein sequence ID" value="SMUV_0001009501-mRNA-1"/>
    <property type="gene ID" value="SMUV_0001009501"/>
</dbReference>
<reference evidence="3" key="1">
    <citation type="submission" date="2016-04" db="UniProtKB">
        <authorList>
            <consortium name="WormBaseParasite"/>
        </authorList>
    </citation>
    <scope>IDENTIFICATION</scope>
</reference>
<dbReference type="Proteomes" id="UP000046393">
    <property type="component" value="Unplaced"/>
</dbReference>
<evidence type="ECO:0000313" key="2">
    <source>
        <dbReference type="Proteomes" id="UP000046393"/>
    </source>
</evidence>
<sequence>MAVFHFLDESKKSKLTVTKGDKMDIKYGKKMVDCGNPKPCFKDEVPMYFYSGRNKDDSPKICVNGRLVIDHDLNNAGRGLNLVVLDVKTRQVLRVGHFDTYNEELIAVVSFDEAASRLSETSKKIFYELGSSLIDRIKFRASWYFVGQKGIDSFSTFEQMFIPSNNNWARPVDVSVCVPLNSLKTLHVSGPTNSARRHFCEKYDGYGDFCREDRLDIILTSRMLKNRSRSTHQVFSLPILLAAGLNRNSIRLCLETMLDQEGINMQNVVVSFDVAYPEVAHLAALFHTRSLPVENATSYNDFVFKSMLQVMELYPWSPCIIVIEEDVLLSSDFLFIIDQLLETFLMDETANIIQLFNKNGISVYRFENSSFSKAFIIKRDAFMRYIDNKVVSVLNFFLCVLLEILPCLMI</sequence>
<feature type="domain" description="ILEI/PANDER" evidence="1">
    <location>
        <begin position="78"/>
        <end position="150"/>
    </location>
</feature>
<dbReference type="STRING" id="451379.A0A158R682"/>
<dbReference type="InterPro" id="IPR029044">
    <property type="entry name" value="Nucleotide-diphossugar_trans"/>
</dbReference>
<proteinExistence type="predicted"/>
<dbReference type="InterPro" id="IPR039477">
    <property type="entry name" value="ILEI/PANDER_dom"/>
</dbReference>
<dbReference type="GO" id="GO:0047223">
    <property type="term" value="F:beta-1,3-galactosyl-O-glycosyl-glycoprotein beta-1,3-N-acetylglucosaminyltransferase activity"/>
    <property type="evidence" value="ECO:0007669"/>
    <property type="project" value="TreeGrafter"/>
</dbReference>
<dbReference type="Gene3D" id="3.90.550.10">
    <property type="entry name" value="Spore Coat Polysaccharide Biosynthesis Protein SpsA, Chain A"/>
    <property type="match status" value="1"/>
</dbReference>
<accession>A0A158R682</accession>
<evidence type="ECO:0000313" key="3">
    <source>
        <dbReference type="WBParaSite" id="SMUV_0001009501-mRNA-1"/>
    </source>
</evidence>
<evidence type="ECO:0000259" key="1">
    <source>
        <dbReference type="Pfam" id="PF15711"/>
    </source>
</evidence>